<feature type="compositionally biased region" description="Polar residues" evidence="2">
    <location>
        <begin position="103"/>
        <end position="118"/>
    </location>
</feature>
<proteinExistence type="predicted"/>
<evidence type="ECO:0000256" key="2">
    <source>
        <dbReference type="SAM" id="MobiDB-lite"/>
    </source>
</evidence>
<dbReference type="Proteomes" id="UP001108240">
    <property type="component" value="Unplaced"/>
</dbReference>
<feature type="region of interest" description="Disordered" evidence="2">
    <location>
        <begin position="259"/>
        <end position="294"/>
    </location>
</feature>
<feature type="compositionally biased region" description="Polar residues" evidence="2">
    <location>
        <begin position="259"/>
        <end position="271"/>
    </location>
</feature>
<feature type="region of interest" description="Disordered" evidence="2">
    <location>
        <begin position="184"/>
        <end position="218"/>
    </location>
</feature>
<reference evidence="3" key="2">
    <citation type="submission" date="2025-09" db="UniProtKB">
        <authorList>
            <consortium name="Ensembl"/>
        </authorList>
    </citation>
    <scope>IDENTIFICATION</scope>
</reference>
<dbReference type="PANTHER" id="PTHR14388:SF5">
    <property type="entry name" value="SH2 DOMAIN-CONTAINING PROTEIN 4A"/>
    <property type="match status" value="1"/>
</dbReference>
<dbReference type="PANTHER" id="PTHR14388">
    <property type="entry name" value="T CELL-SPECIFIC ADAPTER PROTEIN TSAD"/>
    <property type="match status" value="1"/>
</dbReference>
<dbReference type="Ensembl" id="ENSCCRT00000185052.1">
    <property type="protein sequence ID" value="ENSCCRP00000116643.1"/>
    <property type="gene ID" value="ENSCCRG00000074805.1"/>
</dbReference>
<dbReference type="GO" id="GO:0005737">
    <property type="term" value="C:cytoplasm"/>
    <property type="evidence" value="ECO:0007669"/>
    <property type="project" value="TreeGrafter"/>
</dbReference>
<sequence length="294" mass="32864">MLQQILNDMYIDPDVLDALNDEQKKTLFLKMREEQVRRWKEREEKLEREPLKPKPKTANSKSVSWLLGRDGDVQVIVIGEMDELKSSKIIYSGFGERKTASVLNNSHNHPSNLINRTSAEPVRSGRENLPPKAHSGVQLNFKVSHQPQESKEEAESGHSEDDSALLSSICYRVHSSSCLLTPSALSRPGCKDTEDRTTNQLPDTSRLHPQDTPKPQINRGDFRVVAASKRAFSVDVGSEVVEESCLGRGRVAQLMKTFSVSSESLPSQTPPCGNKPPIPEKPTHLRLRPSPSLR</sequence>
<evidence type="ECO:0000313" key="4">
    <source>
        <dbReference type="Proteomes" id="UP001108240"/>
    </source>
</evidence>
<keyword evidence="4" id="KW-1185">Reference proteome</keyword>
<reference evidence="3" key="1">
    <citation type="submission" date="2025-08" db="UniProtKB">
        <authorList>
            <consortium name="Ensembl"/>
        </authorList>
    </citation>
    <scope>IDENTIFICATION</scope>
</reference>
<accession>A0A9J7YCR3</accession>
<organism evidence="3 4">
    <name type="scientific">Cyprinus carpio carpio</name>
    <dbReference type="NCBI Taxonomy" id="630221"/>
    <lineage>
        <taxon>Eukaryota</taxon>
        <taxon>Metazoa</taxon>
        <taxon>Chordata</taxon>
        <taxon>Craniata</taxon>
        <taxon>Vertebrata</taxon>
        <taxon>Euteleostomi</taxon>
        <taxon>Actinopterygii</taxon>
        <taxon>Neopterygii</taxon>
        <taxon>Teleostei</taxon>
        <taxon>Ostariophysi</taxon>
        <taxon>Cypriniformes</taxon>
        <taxon>Cyprinidae</taxon>
        <taxon>Cyprininae</taxon>
        <taxon>Cyprinus</taxon>
    </lineage>
</organism>
<feature type="region of interest" description="Disordered" evidence="2">
    <location>
        <begin position="103"/>
        <end position="135"/>
    </location>
</feature>
<evidence type="ECO:0000256" key="1">
    <source>
        <dbReference type="ARBA" id="ARBA00022999"/>
    </source>
</evidence>
<dbReference type="GeneTree" id="ENSGT00940000157357"/>
<protein>
    <submittedName>
        <fullName evidence="3">Zgc:100829</fullName>
    </submittedName>
</protein>
<evidence type="ECO:0000313" key="3">
    <source>
        <dbReference type="Ensembl" id="ENSCCRP00000116643.1"/>
    </source>
</evidence>
<name>A0A9J7YCR3_CYPCA</name>
<keyword evidence="1" id="KW-0727">SH2 domain</keyword>
<dbReference type="AlphaFoldDB" id="A0A9J7YCR3"/>